<feature type="compositionally biased region" description="Low complexity" evidence="1">
    <location>
        <begin position="276"/>
        <end position="287"/>
    </location>
</feature>
<feature type="non-terminal residue" evidence="2">
    <location>
        <position position="418"/>
    </location>
</feature>
<feature type="compositionally biased region" description="Basic residues" evidence="1">
    <location>
        <begin position="28"/>
        <end position="47"/>
    </location>
</feature>
<feature type="compositionally biased region" description="Basic and acidic residues" evidence="1">
    <location>
        <begin position="393"/>
        <end position="404"/>
    </location>
</feature>
<feature type="compositionally biased region" description="Pro residues" evidence="1">
    <location>
        <begin position="86"/>
        <end position="95"/>
    </location>
</feature>
<gene>
    <name evidence="2" type="ORF">AVDCRST_MAG49-1382</name>
</gene>
<reference evidence="2" key="1">
    <citation type="submission" date="2020-02" db="EMBL/GenBank/DDBJ databases">
        <authorList>
            <person name="Meier V. D."/>
        </authorList>
    </citation>
    <scope>NUCLEOTIDE SEQUENCE</scope>
    <source>
        <strain evidence="2">AVDCRST_MAG49</strain>
    </source>
</reference>
<feature type="region of interest" description="Disordered" evidence="1">
    <location>
        <begin position="137"/>
        <end position="185"/>
    </location>
</feature>
<feature type="compositionally biased region" description="Basic and acidic residues" evidence="1">
    <location>
        <begin position="240"/>
        <end position="251"/>
    </location>
</feature>
<sequence>GPRPQPDPRRDGDPANRVGPDGLDPLARRRPARSGRLRPRGGHRRLRPAAAVRRLRAPPGADPPRLLQTRPRRAGRQDLRASAPAGRPPGDPGAPLPARRGDPVRRLPRRLVQALAARGEPARRRVHPLLWRPLHGRERGHPLRTAPAGDLAEPRGRLLDGRHGQGRGRRGRLGGARRARDRRGRADHVHEFGGGAEGVLRAQRRDRLHLLERRPRLRLGVRAGREAVLLPRRAPRPQHRGQEGHPGRQDGRLGPVPAPRRQHPRAAARRDRDPLEGVLLGPRPLLGRADRAGPRRAPGRPRDRPPRVPPRGRPGRRQRRVDRVHPRRDPRRAGRHHLGGRDGDQHGQAAQRRAARQGDRLPRPGRLPLLDDVPRPPRLHPLGAGAPGRGRGRQPDLRRPDGRPRRAGRPRPDAGGPL</sequence>
<dbReference type="EC" id="2.5.1.72" evidence="2"/>
<evidence type="ECO:0000256" key="1">
    <source>
        <dbReference type="SAM" id="MobiDB-lite"/>
    </source>
</evidence>
<evidence type="ECO:0000313" key="2">
    <source>
        <dbReference type="EMBL" id="CAA9546449.1"/>
    </source>
</evidence>
<dbReference type="EMBL" id="CADCWG010000085">
    <property type="protein sequence ID" value="CAA9546449.1"/>
    <property type="molecule type" value="Genomic_DNA"/>
</dbReference>
<keyword evidence="2" id="KW-0808">Transferase</keyword>
<protein>
    <submittedName>
        <fullName evidence="2">Quinolinate synthetase</fullName>
        <ecNumber evidence="2">2.5.1.72</ecNumber>
    </submittedName>
</protein>
<organism evidence="2">
    <name type="scientific">uncultured Thermomicrobiales bacterium</name>
    <dbReference type="NCBI Taxonomy" id="1645740"/>
    <lineage>
        <taxon>Bacteria</taxon>
        <taxon>Pseudomonadati</taxon>
        <taxon>Thermomicrobiota</taxon>
        <taxon>Thermomicrobia</taxon>
        <taxon>Thermomicrobiales</taxon>
        <taxon>environmental samples</taxon>
    </lineage>
</organism>
<feature type="compositionally biased region" description="Basic residues" evidence="1">
    <location>
        <begin position="164"/>
        <end position="183"/>
    </location>
</feature>
<name>A0A6J4UCK7_9BACT</name>
<feature type="compositionally biased region" description="Basic and acidic residues" evidence="1">
    <location>
        <begin position="1"/>
        <end position="14"/>
    </location>
</feature>
<feature type="compositionally biased region" description="Basic residues" evidence="1">
    <location>
        <begin position="313"/>
        <end position="338"/>
    </location>
</feature>
<accession>A0A6J4UCK7</accession>
<feature type="region of interest" description="Disordered" evidence="1">
    <location>
        <begin position="1"/>
        <end position="106"/>
    </location>
</feature>
<feature type="region of interest" description="Disordered" evidence="1">
    <location>
        <begin position="228"/>
        <end position="418"/>
    </location>
</feature>
<proteinExistence type="predicted"/>
<feature type="non-terminal residue" evidence="2">
    <location>
        <position position="1"/>
    </location>
</feature>
<dbReference type="GO" id="GO:0016740">
    <property type="term" value="F:transferase activity"/>
    <property type="evidence" value="ECO:0007669"/>
    <property type="project" value="UniProtKB-KW"/>
</dbReference>
<dbReference type="AlphaFoldDB" id="A0A6J4UCK7"/>
<feature type="compositionally biased region" description="Basic and acidic residues" evidence="1">
    <location>
        <begin position="152"/>
        <end position="163"/>
    </location>
</feature>